<dbReference type="EMBL" id="CAMKVN010003361">
    <property type="protein sequence ID" value="CAI2184523.1"/>
    <property type="molecule type" value="Genomic_DNA"/>
</dbReference>
<sequence length="168" mass="19846">MINEGLGDIVMIMKLEQVASRKKANVENGYKEENERLKTQGDSYLKEIERAKHHEERGKIKCLCGFCEQEAIIRGEVKTKIRKEQKQAEKDKRVRKFVDKQLEELLKNDKVYQKAIKEQEENKKQMEELKAVKELEDKEKLNNRIKELKEAREKGEQVIIYVDGARNN</sequence>
<evidence type="ECO:0000313" key="3">
    <source>
        <dbReference type="Proteomes" id="UP001153678"/>
    </source>
</evidence>
<keyword evidence="3" id="KW-1185">Reference proteome</keyword>
<name>A0A9W4SV81_9GLOM</name>
<keyword evidence="1" id="KW-0175">Coiled coil</keyword>
<evidence type="ECO:0000256" key="1">
    <source>
        <dbReference type="SAM" id="Coils"/>
    </source>
</evidence>
<protein>
    <submittedName>
        <fullName evidence="2">14766_t:CDS:1</fullName>
    </submittedName>
</protein>
<organism evidence="2 3">
    <name type="scientific">Funneliformis geosporum</name>
    <dbReference type="NCBI Taxonomy" id="1117311"/>
    <lineage>
        <taxon>Eukaryota</taxon>
        <taxon>Fungi</taxon>
        <taxon>Fungi incertae sedis</taxon>
        <taxon>Mucoromycota</taxon>
        <taxon>Glomeromycotina</taxon>
        <taxon>Glomeromycetes</taxon>
        <taxon>Glomerales</taxon>
        <taxon>Glomeraceae</taxon>
        <taxon>Funneliformis</taxon>
    </lineage>
</organism>
<evidence type="ECO:0000313" key="2">
    <source>
        <dbReference type="EMBL" id="CAI2184523.1"/>
    </source>
</evidence>
<proteinExistence type="predicted"/>
<feature type="coiled-coil region" evidence="1">
    <location>
        <begin position="102"/>
        <end position="158"/>
    </location>
</feature>
<dbReference type="AlphaFoldDB" id="A0A9W4SV81"/>
<reference evidence="2" key="1">
    <citation type="submission" date="2022-08" db="EMBL/GenBank/DDBJ databases">
        <authorList>
            <person name="Kallberg Y."/>
            <person name="Tangrot J."/>
            <person name="Rosling A."/>
        </authorList>
    </citation>
    <scope>NUCLEOTIDE SEQUENCE</scope>
    <source>
        <strain evidence="2">Wild A</strain>
    </source>
</reference>
<gene>
    <name evidence="2" type="ORF">FWILDA_LOCUS11620</name>
</gene>
<comment type="caution">
    <text evidence="2">The sequence shown here is derived from an EMBL/GenBank/DDBJ whole genome shotgun (WGS) entry which is preliminary data.</text>
</comment>
<dbReference type="Proteomes" id="UP001153678">
    <property type="component" value="Unassembled WGS sequence"/>
</dbReference>
<accession>A0A9W4SV81</accession>